<dbReference type="RefSeq" id="WP_250423126.1">
    <property type="nucleotide sequence ID" value="NZ_JAJKBJ010000020.1"/>
</dbReference>
<evidence type="ECO:0000313" key="1">
    <source>
        <dbReference type="EMBL" id="MCL9685210.1"/>
    </source>
</evidence>
<evidence type="ECO:0000313" key="2">
    <source>
        <dbReference type="Proteomes" id="UP001139721"/>
    </source>
</evidence>
<name>A0A9X2D222_9GAMM</name>
<protein>
    <submittedName>
        <fullName evidence="1">Uncharacterized protein</fullName>
    </submittedName>
</protein>
<dbReference type="SUPFAM" id="SSF53474">
    <property type="entry name" value="alpha/beta-Hydrolases"/>
    <property type="match status" value="1"/>
</dbReference>
<sequence>MQKKKILVITPVQHCPSFIEPIIKPLSFLDEEYSIHPIDSLAQMDDIPSQEYYHYWQQELAKYIPHYDAFFGFSFGGIILQQCFSLFTNSNKPIVLFSTPTFADHSLTKKLGEVIALCQESKIDEALSALYQHVYYPNKIPPQETQPFDPVIAAKRMIFGLTRVLETDSTSVLKENEVNHLHLIGELSHLVNKDNVTAAPKGRLLSVPEAGMRMLRDNLPFCKKAILETLNSEA</sequence>
<organism evidence="1 2">
    <name type="scientific">Legionella maioricensis</name>
    <dbReference type="NCBI Taxonomy" id="2896528"/>
    <lineage>
        <taxon>Bacteria</taxon>
        <taxon>Pseudomonadati</taxon>
        <taxon>Pseudomonadota</taxon>
        <taxon>Gammaproteobacteria</taxon>
        <taxon>Legionellales</taxon>
        <taxon>Legionellaceae</taxon>
        <taxon>Legionella</taxon>
    </lineage>
</organism>
<proteinExistence type="predicted"/>
<dbReference type="InterPro" id="IPR029058">
    <property type="entry name" value="AB_hydrolase_fold"/>
</dbReference>
<dbReference type="EMBL" id="JAJKBJ010000020">
    <property type="protein sequence ID" value="MCL9685210.1"/>
    <property type="molecule type" value="Genomic_DNA"/>
</dbReference>
<keyword evidence="2" id="KW-1185">Reference proteome</keyword>
<dbReference type="Proteomes" id="UP001139721">
    <property type="component" value="Unassembled WGS sequence"/>
</dbReference>
<reference evidence="1" key="1">
    <citation type="submission" date="2021-11" db="EMBL/GenBank/DDBJ databases">
        <title>Legionella maioricencis sp. nov., a new species isolated from hot water samples in Mallorca.</title>
        <authorList>
            <person name="Crespi S."/>
            <person name="Drasar V."/>
            <person name="Salva-Serra F."/>
            <person name="Jaen-Luchoro D."/>
            <person name="Pineiro-Iglesias B."/>
            <person name="Aliaga F."/>
            <person name="Fernandez-Juarez V."/>
            <person name="Coll G."/>
            <person name="Moore E.R.B."/>
            <person name="Bennasar-Figueras A."/>
        </authorList>
    </citation>
    <scope>NUCLEOTIDE SEQUENCE</scope>
    <source>
        <strain evidence="1">HCPI-6</strain>
    </source>
</reference>
<dbReference type="AlphaFoldDB" id="A0A9X2D222"/>
<accession>A0A9X2D222</accession>
<gene>
    <name evidence="1" type="ORF">LOX96_13975</name>
</gene>
<comment type="caution">
    <text evidence="1">The sequence shown here is derived from an EMBL/GenBank/DDBJ whole genome shotgun (WGS) entry which is preliminary data.</text>
</comment>